<keyword evidence="11" id="KW-1185">Reference proteome</keyword>
<dbReference type="GO" id="GO:0032993">
    <property type="term" value="C:protein-DNA complex"/>
    <property type="evidence" value="ECO:0007669"/>
    <property type="project" value="TreeGrafter"/>
</dbReference>
<keyword evidence="4 7" id="KW-0238">DNA-binding</keyword>
<dbReference type="GO" id="GO:0005829">
    <property type="term" value="C:cytosol"/>
    <property type="evidence" value="ECO:0007669"/>
    <property type="project" value="TreeGrafter"/>
</dbReference>
<dbReference type="InterPro" id="IPR036388">
    <property type="entry name" value="WH-like_DNA-bd_sf"/>
</dbReference>
<dbReference type="PANTHER" id="PTHR48111:SF40">
    <property type="entry name" value="PHOSPHATE REGULON TRANSCRIPTIONAL REGULATORY PROTEIN PHOB"/>
    <property type="match status" value="1"/>
</dbReference>
<dbReference type="GO" id="GO:0000976">
    <property type="term" value="F:transcription cis-regulatory region binding"/>
    <property type="evidence" value="ECO:0007669"/>
    <property type="project" value="TreeGrafter"/>
</dbReference>
<dbReference type="SMART" id="SM00862">
    <property type="entry name" value="Trans_reg_C"/>
    <property type="match status" value="1"/>
</dbReference>
<evidence type="ECO:0000256" key="4">
    <source>
        <dbReference type="ARBA" id="ARBA00023125"/>
    </source>
</evidence>
<evidence type="ECO:0000259" key="8">
    <source>
        <dbReference type="PROSITE" id="PS50110"/>
    </source>
</evidence>
<feature type="domain" description="OmpR/PhoB-type" evidence="9">
    <location>
        <begin position="129"/>
        <end position="228"/>
    </location>
</feature>
<dbReference type="Gene3D" id="1.10.10.10">
    <property type="entry name" value="Winged helix-like DNA-binding domain superfamily/Winged helix DNA-binding domain"/>
    <property type="match status" value="1"/>
</dbReference>
<dbReference type="InterPro" id="IPR001789">
    <property type="entry name" value="Sig_transdc_resp-reg_receiver"/>
</dbReference>
<dbReference type="PANTHER" id="PTHR48111">
    <property type="entry name" value="REGULATOR OF RPOS"/>
    <property type="match status" value="1"/>
</dbReference>
<evidence type="ECO:0000256" key="6">
    <source>
        <dbReference type="PROSITE-ProRule" id="PRU00169"/>
    </source>
</evidence>
<dbReference type="OrthoDB" id="2578266at2"/>
<dbReference type="SMART" id="SM00448">
    <property type="entry name" value="REC"/>
    <property type="match status" value="1"/>
</dbReference>
<dbReference type="Gene3D" id="3.40.50.2300">
    <property type="match status" value="1"/>
</dbReference>
<dbReference type="Pfam" id="PF00486">
    <property type="entry name" value="Trans_reg_C"/>
    <property type="match status" value="1"/>
</dbReference>
<dbReference type="EMBL" id="CP019699">
    <property type="protein sequence ID" value="AQS56693.1"/>
    <property type="molecule type" value="Genomic_DNA"/>
</dbReference>
<dbReference type="RefSeq" id="WP_077720555.1">
    <property type="nucleotide sequence ID" value="NZ_CP019699.1"/>
</dbReference>
<dbReference type="PROSITE" id="PS50110">
    <property type="entry name" value="RESPONSE_REGULATORY"/>
    <property type="match status" value="1"/>
</dbReference>
<evidence type="ECO:0000256" key="2">
    <source>
        <dbReference type="ARBA" id="ARBA00023012"/>
    </source>
</evidence>
<dbReference type="PROSITE" id="PS51755">
    <property type="entry name" value="OMPR_PHOB"/>
    <property type="match status" value="1"/>
</dbReference>
<dbReference type="InterPro" id="IPR001867">
    <property type="entry name" value="OmpR/PhoB-type_DNA-bd"/>
</dbReference>
<dbReference type="CDD" id="cd17574">
    <property type="entry name" value="REC_OmpR"/>
    <property type="match status" value="1"/>
</dbReference>
<dbReference type="InterPro" id="IPR011006">
    <property type="entry name" value="CheY-like_superfamily"/>
</dbReference>
<dbReference type="KEGG" id="ntr:B0W44_13965"/>
<dbReference type="CDD" id="cd00383">
    <property type="entry name" value="trans_reg_C"/>
    <property type="match status" value="1"/>
</dbReference>
<dbReference type="AlphaFoldDB" id="A0A1U9K9M5"/>
<dbReference type="InterPro" id="IPR016032">
    <property type="entry name" value="Sig_transdc_resp-reg_C-effctor"/>
</dbReference>
<sequence>MNTQGKSILIVEDDAKIRNLVRAYLENAGYEVSEAADGIEAKKQFKQEDPCFVIIDLMLPKTSGEAVCQWIRRDMKSDVPIIMLTAKASEKDRIKGLQMGADDYVTKPFSLKELVVRVETVFRRTAQRCQKITFRGLTLKPLKGEAHFKGTPLTLTHHEFKLLHFLMKHPNQILKRTQILDELYPHFDKVVTERTVDVHIGKLREKLRHVSEEEWIETVRGMGYRFIAY</sequence>
<evidence type="ECO:0000256" key="1">
    <source>
        <dbReference type="ARBA" id="ARBA00022553"/>
    </source>
</evidence>
<dbReference type="GO" id="GO:0000156">
    <property type="term" value="F:phosphorelay response regulator activity"/>
    <property type="evidence" value="ECO:0007669"/>
    <property type="project" value="TreeGrafter"/>
</dbReference>
<evidence type="ECO:0000259" key="9">
    <source>
        <dbReference type="PROSITE" id="PS51755"/>
    </source>
</evidence>
<dbReference type="SUPFAM" id="SSF52172">
    <property type="entry name" value="CheY-like"/>
    <property type="match status" value="1"/>
</dbReference>
<keyword evidence="5" id="KW-0804">Transcription</keyword>
<dbReference type="Pfam" id="PF00072">
    <property type="entry name" value="Response_reg"/>
    <property type="match status" value="1"/>
</dbReference>
<reference evidence="10 11" key="1">
    <citation type="journal article" date="2015" name="Int. J. Syst. Evol. Microbiol.">
        <title>Novibacillus thermophilus gen. nov., sp. nov., a Gram-staining-negative and moderately thermophilic member of the family Thermoactinomycetaceae.</title>
        <authorList>
            <person name="Yang G."/>
            <person name="Chen J."/>
            <person name="Zhou S."/>
        </authorList>
    </citation>
    <scope>NUCLEOTIDE SEQUENCE [LARGE SCALE GENOMIC DNA]</scope>
    <source>
        <strain evidence="10 11">SG-1</strain>
    </source>
</reference>
<dbReference type="Proteomes" id="UP000188603">
    <property type="component" value="Chromosome"/>
</dbReference>
<feature type="DNA-binding region" description="OmpR/PhoB-type" evidence="7">
    <location>
        <begin position="129"/>
        <end position="228"/>
    </location>
</feature>
<dbReference type="InterPro" id="IPR039420">
    <property type="entry name" value="WalR-like"/>
</dbReference>
<dbReference type="GO" id="GO:0006355">
    <property type="term" value="P:regulation of DNA-templated transcription"/>
    <property type="evidence" value="ECO:0007669"/>
    <property type="project" value="InterPro"/>
</dbReference>
<dbReference type="STRING" id="1471761.B0W44_13965"/>
<feature type="modified residue" description="4-aspartylphosphate" evidence="6">
    <location>
        <position position="56"/>
    </location>
</feature>
<protein>
    <submittedName>
        <fullName evidence="10">DNA-binding response regulator</fullName>
    </submittedName>
</protein>
<dbReference type="SUPFAM" id="SSF46894">
    <property type="entry name" value="C-terminal effector domain of the bipartite response regulators"/>
    <property type="match status" value="1"/>
</dbReference>
<keyword evidence="2" id="KW-0902">Two-component regulatory system</keyword>
<organism evidence="10 11">
    <name type="scientific">Novibacillus thermophilus</name>
    <dbReference type="NCBI Taxonomy" id="1471761"/>
    <lineage>
        <taxon>Bacteria</taxon>
        <taxon>Bacillati</taxon>
        <taxon>Bacillota</taxon>
        <taxon>Bacilli</taxon>
        <taxon>Bacillales</taxon>
        <taxon>Thermoactinomycetaceae</taxon>
        <taxon>Novibacillus</taxon>
    </lineage>
</organism>
<evidence type="ECO:0000256" key="5">
    <source>
        <dbReference type="ARBA" id="ARBA00023163"/>
    </source>
</evidence>
<evidence type="ECO:0000313" key="11">
    <source>
        <dbReference type="Proteomes" id="UP000188603"/>
    </source>
</evidence>
<evidence type="ECO:0000256" key="7">
    <source>
        <dbReference type="PROSITE-ProRule" id="PRU01091"/>
    </source>
</evidence>
<keyword evidence="1 6" id="KW-0597">Phosphoprotein</keyword>
<name>A0A1U9K9M5_9BACL</name>
<keyword evidence="3" id="KW-0805">Transcription regulation</keyword>
<gene>
    <name evidence="10" type="ORF">B0W44_13965</name>
</gene>
<dbReference type="Gene3D" id="6.10.250.690">
    <property type="match status" value="1"/>
</dbReference>
<accession>A0A1U9K9M5</accession>
<evidence type="ECO:0000256" key="3">
    <source>
        <dbReference type="ARBA" id="ARBA00023015"/>
    </source>
</evidence>
<dbReference type="FunFam" id="3.40.50.2300:FF:000001">
    <property type="entry name" value="DNA-binding response regulator PhoB"/>
    <property type="match status" value="1"/>
</dbReference>
<evidence type="ECO:0000313" key="10">
    <source>
        <dbReference type="EMBL" id="AQS56693.1"/>
    </source>
</evidence>
<feature type="domain" description="Response regulatory" evidence="8">
    <location>
        <begin position="7"/>
        <end position="122"/>
    </location>
</feature>
<proteinExistence type="predicted"/>